<sequence length="137" mass="15770">MRSVDEYGREFSAAATWEQIRCKQPVVVWSKFIWFAQGVPRYAFIAWLAVKDRLSTGSKMRFWGRVQCCMLCGEPGETRDHLFFAFPYSYTLWLQVIDTLLRPPPSPDWSEIVARIMAGSVGSLQSILLRLAFQVSI</sequence>
<dbReference type="Gramene" id="Bo6g051300.1">
    <property type="protein sequence ID" value="Bo6g051300.1"/>
    <property type="gene ID" value="Bo6g051300"/>
</dbReference>
<dbReference type="AlphaFoldDB" id="A0A0D3CSE6"/>
<accession>A0A0D3CSE6</accession>
<dbReference type="HOGENOM" id="CLU_1867973_0_0_1"/>
<dbReference type="Pfam" id="PF13966">
    <property type="entry name" value="zf-RVT"/>
    <property type="match status" value="1"/>
</dbReference>
<feature type="domain" description="Reverse transcriptase zinc-binding" evidence="1">
    <location>
        <begin position="11"/>
        <end position="93"/>
    </location>
</feature>
<reference evidence="2 3" key="1">
    <citation type="journal article" date="2014" name="Genome Biol.">
        <title>Transcriptome and methylome profiling reveals relics of genome dominance in the mesopolyploid Brassica oleracea.</title>
        <authorList>
            <person name="Parkin I.A."/>
            <person name="Koh C."/>
            <person name="Tang H."/>
            <person name="Robinson S.J."/>
            <person name="Kagale S."/>
            <person name="Clarke W.E."/>
            <person name="Town C.D."/>
            <person name="Nixon J."/>
            <person name="Krishnakumar V."/>
            <person name="Bidwell S.L."/>
            <person name="Denoeud F."/>
            <person name="Belcram H."/>
            <person name="Links M.G."/>
            <person name="Just J."/>
            <person name="Clarke C."/>
            <person name="Bender T."/>
            <person name="Huebert T."/>
            <person name="Mason A.S."/>
            <person name="Pires J.C."/>
            <person name="Barker G."/>
            <person name="Moore J."/>
            <person name="Walley P.G."/>
            <person name="Manoli S."/>
            <person name="Batley J."/>
            <person name="Edwards D."/>
            <person name="Nelson M.N."/>
            <person name="Wang X."/>
            <person name="Paterson A.H."/>
            <person name="King G."/>
            <person name="Bancroft I."/>
            <person name="Chalhoub B."/>
            <person name="Sharpe A.G."/>
        </authorList>
    </citation>
    <scope>NUCLEOTIDE SEQUENCE</scope>
    <source>
        <strain evidence="2 3">cv. TO1000</strain>
    </source>
</reference>
<dbReference type="EnsemblPlants" id="Bo6g051300.1">
    <property type="protein sequence ID" value="Bo6g051300.1"/>
    <property type="gene ID" value="Bo6g051300"/>
</dbReference>
<proteinExistence type="predicted"/>
<evidence type="ECO:0000313" key="3">
    <source>
        <dbReference type="Proteomes" id="UP000032141"/>
    </source>
</evidence>
<dbReference type="Proteomes" id="UP000032141">
    <property type="component" value="Chromosome C6"/>
</dbReference>
<reference evidence="2" key="2">
    <citation type="submission" date="2015-03" db="UniProtKB">
        <authorList>
            <consortium name="EnsemblPlants"/>
        </authorList>
    </citation>
    <scope>IDENTIFICATION</scope>
</reference>
<dbReference type="InterPro" id="IPR026960">
    <property type="entry name" value="RVT-Znf"/>
</dbReference>
<protein>
    <recommendedName>
        <fullName evidence="1">Reverse transcriptase zinc-binding domain-containing protein</fullName>
    </recommendedName>
</protein>
<evidence type="ECO:0000259" key="1">
    <source>
        <dbReference type="Pfam" id="PF13966"/>
    </source>
</evidence>
<name>A0A0D3CSE6_BRAOL</name>
<keyword evidence="3" id="KW-1185">Reference proteome</keyword>
<organism evidence="2 3">
    <name type="scientific">Brassica oleracea var. oleracea</name>
    <dbReference type="NCBI Taxonomy" id="109376"/>
    <lineage>
        <taxon>Eukaryota</taxon>
        <taxon>Viridiplantae</taxon>
        <taxon>Streptophyta</taxon>
        <taxon>Embryophyta</taxon>
        <taxon>Tracheophyta</taxon>
        <taxon>Spermatophyta</taxon>
        <taxon>Magnoliopsida</taxon>
        <taxon>eudicotyledons</taxon>
        <taxon>Gunneridae</taxon>
        <taxon>Pentapetalae</taxon>
        <taxon>rosids</taxon>
        <taxon>malvids</taxon>
        <taxon>Brassicales</taxon>
        <taxon>Brassicaceae</taxon>
        <taxon>Brassiceae</taxon>
        <taxon>Brassica</taxon>
    </lineage>
</organism>
<dbReference type="eggNOG" id="KOG1075">
    <property type="taxonomic scope" value="Eukaryota"/>
</dbReference>
<evidence type="ECO:0000313" key="2">
    <source>
        <dbReference type="EnsemblPlants" id="Bo6g051300.1"/>
    </source>
</evidence>